<keyword evidence="3" id="KW-1185">Reference proteome</keyword>
<dbReference type="PANTHER" id="PTHR33223:SF3">
    <property type="match status" value="1"/>
</dbReference>
<dbReference type="Proteomes" id="UP001374535">
    <property type="component" value="Chromosome 10"/>
</dbReference>
<proteinExistence type="predicted"/>
<dbReference type="Pfam" id="PF03732">
    <property type="entry name" value="Retrotrans_gag"/>
    <property type="match status" value="1"/>
</dbReference>
<feature type="domain" description="Retrotransposon gag" evidence="1">
    <location>
        <begin position="4"/>
        <end position="95"/>
    </location>
</feature>
<dbReference type="InterPro" id="IPR005162">
    <property type="entry name" value="Retrotrans_gag_dom"/>
</dbReference>
<gene>
    <name evidence="2" type="ORF">V8G54_032923</name>
</gene>
<dbReference type="AlphaFoldDB" id="A0AAQ3RJ96"/>
<dbReference type="EMBL" id="CP144691">
    <property type="protein sequence ID" value="WVY93835.1"/>
    <property type="molecule type" value="Genomic_DNA"/>
</dbReference>
<dbReference type="PANTHER" id="PTHR33223">
    <property type="entry name" value="CCHC-TYPE DOMAIN-CONTAINING PROTEIN"/>
    <property type="match status" value="1"/>
</dbReference>
<evidence type="ECO:0000313" key="3">
    <source>
        <dbReference type="Proteomes" id="UP001374535"/>
    </source>
</evidence>
<organism evidence="2 3">
    <name type="scientific">Vigna mungo</name>
    <name type="common">Black gram</name>
    <name type="synonym">Phaseolus mungo</name>
    <dbReference type="NCBI Taxonomy" id="3915"/>
    <lineage>
        <taxon>Eukaryota</taxon>
        <taxon>Viridiplantae</taxon>
        <taxon>Streptophyta</taxon>
        <taxon>Embryophyta</taxon>
        <taxon>Tracheophyta</taxon>
        <taxon>Spermatophyta</taxon>
        <taxon>Magnoliopsida</taxon>
        <taxon>eudicotyledons</taxon>
        <taxon>Gunneridae</taxon>
        <taxon>Pentapetalae</taxon>
        <taxon>rosids</taxon>
        <taxon>fabids</taxon>
        <taxon>Fabales</taxon>
        <taxon>Fabaceae</taxon>
        <taxon>Papilionoideae</taxon>
        <taxon>50 kb inversion clade</taxon>
        <taxon>NPAAA clade</taxon>
        <taxon>indigoferoid/millettioid clade</taxon>
        <taxon>Phaseoleae</taxon>
        <taxon>Vigna</taxon>
    </lineage>
</organism>
<sequence>MMKAFPLSLQDTARYWIIYQQQPFGSWQEMQLRFLNRFFPASRVSYFRRQICTIEQGQNESLADFWDKFNQLCLMCPSHQLQKSLLLTYFYEGLLQRERMLVDVAVEGSLMNKTPAKARQLLSKMVECSYQGSLYHKNVVTYQ</sequence>
<name>A0AAQ3RJ96_VIGMU</name>
<protein>
    <recommendedName>
        <fullName evidence="1">Retrotransposon gag domain-containing protein</fullName>
    </recommendedName>
</protein>
<evidence type="ECO:0000259" key="1">
    <source>
        <dbReference type="Pfam" id="PF03732"/>
    </source>
</evidence>
<reference evidence="2 3" key="1">
    <citation type="journal article" date="2023" name="Life. Sci Alliance">
        <title>Evolutionary insights into 3D genome organization and epigenetic landscape of Vigna mungo.</title>
        <authorList>
            <person name="Junaid A."/>
            <person name="Singh B."/>
            <person name="Bhatia S."/>
        </authorList>
    </citation>
    <scope>NUCLEOTIDE SEQUENCE [LARGE SCALE GENOMIC DNA]</scope>
    <source>
        <strain evidence="2">Urdbean</strain>
    </source>
</reference>
<evidence type="ECO:0000313" key="2">
    <source>
        <dbReference type="EMBL" id="WVY93835.1"/>
    </source>
</evidence>
<accession>A0AAQ3RJ96</accession>